<comment type="similarity">
    <text evidence="1">Belongs to the glycosyl hydrolase 3 family.</text>
</comment>
<dbReference type="Proteomes" id="UP000235672">
    <property type="component" value="Unassembled WGS sequence"/>
</dbReference>
<proteinExistence type="inferred from homology"/>
<dbReference type="PANTHER" id="PTHR30480">
    <property type="entry name" value="BETA-HEXOSAMINIDASE-RELATED"/>
    <property type="match status" value="1"/>
</dbReference>
<dbReference type="AlphaFoldDB" id="A0A2J6QQ01"/>
<feature type="domain" description="N-acetyltransferase" evidence="2">
    <location>
        <begin position="240"/>
        <end position="341"/>
    </location>
</feature>
<dbReference type="InterPro" id="IPR016181">
    <property type="entry name" value="Acyl_CoA_acyltransferase"/>
</dbReference>
<dbReference type="CDD" id="cd04301">
    <property type="entry name" value="NAT_SF"/>
    <property type="match status" value="1"/>
</dbReference>
<gene>
    <name evidence="3" type="ORF">NA56DRAFT_714169</name>
</gene>
<reference evidence="3 4" key="1">
    <citation type="submission" date="2016-05" db="EMBL/GenBank/DDBJ databases">
        <title>A degradative enzymes factory behind the ericoid mycorrhizal symbiosis.</title>
        <authorList>
            <consortium name="DOE Joint Genome Institute"/>
            <person name="Martino E."/>
            <person name="Morin E."/>
            <person name="Grelet G."/>
            <person name="Kuo A."/>
            <person name="Kohler A."/>
            <person name="Daghino S."/>
            <person name="Barry K."/>
            <person name="Choi C."/>
            <person name="Cichocki N."/>
            <person name="Clum A."/>
            <person name="Copeland A."/>
            <person name="Hainaut M."/>
            <person name="Haridas S."/>
            <person name="Labutti K."/>
            <person name="Lindquist E."/>
            <person name="Lipzen A."/>
            <person name="Khouja H.-R."/>
            <person name="Murat C."/>
            <person name="Ohm R."/>
            <person name="Olson A."/>
            <person name="Spatafora J."/>
            <person name="Veneault-Fourrey C."/>
            <person name="Henrissat B."/>
            <person name="Grigoriev I."/>
            <person name="Martin F."/>
            <person name="Perotto S."/>
        </authorList>
    </citation>
    <scope>NUCLEOTIDE SEQUENCE [LARGE SCALE GENOMIC DNA]</scope>
    <source>
        <strain evidence="3 4">UAMH 7357</strain>
    </source>
</reference>
<name>A0A2J6QQ01_9HELO</name>
<dbReference type="Gene3D" id="3.40.630.30">
    <property type="match status" value="2"/>
</dbReference>
<sequence>MDFPPVHPLCVVLLLTRDLDSDAPSQPANTEALPVELLRDAPNWLLAVQNLRETDVIILLTPIVIPISQNPSDTSDPFEPLGRSLAKRHSRIRQIPYTQRSEVSHTPRLQPPNKRARNGITSTHLGFIKRGHVIILCFAPDPSQQLQQEFAEVTFAVSDNKPCIIVVCCKPTEISQALLFPTVIQAVDYSPSVLEATAALIFGEAAPSLSGRQSESTNDAQRPRLWPVEQWNEARDITSVLNLWHECTSSRFSIDQRTLASLLRRPGYAKHYVVRDPRNGEILGFCATYLSYVDKEGENLIASLAVLLVRSLSRQQGIGLSLHNHAISQLKRTRGVIRLQLGSTFPRIFYGPSSEMQLNEEWFRRRGWQLNKPDVPGQGQIVRDMILDFADWRYAEERSRQEVMSFRLCTQEDMVGVLEIVEMTSARQAKMGWYDQYLSLMNGPNVKDVVLGVKNDTVVATALTYTPFCGSQIASNLPWAGRIGNDIGGVTCLCLTSPTQDSGISGLLDAAIENLRSQGMTKIFIDGVTDDADILMQLGFREWAQYRDVWKDI</sequence>
<dbReference type="GO" id="GO:0009254">
    <property type="term" value="P:peptidoglycan turnover"/>
    <property type="evidence" value="ECO:0007669"/>
    <property type="project" value="TreeGrafter"/>
</dbReference>
<dbReference type="Pfam" id="PF00583">
    <property type="entry name" value="Acetyltransf_1"/>
    <property type="match status" value="1"/>
</dbReference>
<dbReference type="GO" id="GO:0016747">
    <property type="term" value="F:acyltransferase activity, transferring groups other than amino-acyl groups"/>
    <property type="evidence" value="ECO:0007669"/>
    <property type="project" value="InterPro"/>
</dbReference>
<protein>
    <recommendedName>
        <fullName evidence="2">N-acetyltransferase domain-containing protein</fullName>
    </recommendedName>
</protein>
<accession>A0A2J6QQ01</accession>
<dbReference type="OrthoDB" id="47059at2759"/>
<evidence type="ECO:0000313" key="4">
    <source>
        <dbReference type="Proteomes" id="UP000235672"/>
    </source>
</evidence>
<evidence type="ECO:0000313" key="3">
    <source>
        <dbReference type="EMBL" id="PMD28338.1"/>
    </source>
</evidence>
<evidence type="ECO:0000259" key="2">
    <source>
        <dbReference type="Pfam" id="PF00583"/>
    </source>
</evidence>
<keyword evidence="4" id="KW-1185">Reference proteome</keyword>
<dbReference type="PANTHER" id="PTHR30480:SF9">
    <property type="entry name" value="N-ACETYLTRANSFERASE DOMAIN-CONTAINING PROTEIN"/>
    <property type="match status" value="1"/>
</dbReference>
<organism evidence="3 4">
    <name type="scientific">Hyaloscypha hepaticicola</name>
    <dbReference type="NCBI Taxonomy" id="2082293"/>
    <lineage>
        <taxon>Eukaryota</taxon>
        <taxon>Fungi</taxon>
        <taxon>Dikarya</taxon>
        <taxon>Ascomycota</taxon>
        <taxon>Pezizomycotina</taxon>
        <taxon>Leotiomycetes</taxon>
        <taxon>Helotiales</taxon>
        <taxon>Hyaloscyphaceae</taxon>
        <taxon>Hyaloscypha</taxon>
    </lineage>
</organism>
<dbReference type="InterPro" id="IPR000182">
    <property type="entry name" value="GNAT_dom"/>
</dbReference>
<evidence type="ECO:0000256" key="1">
    <source>
        <dbReference type="ARBA" id="ARBA00005336"/>
    </source>
</evidence>
<dbReference type="EMBL" id="KZ613464">
    <property type="protein sequence ID" value="PMD28338.1"/>
    <property type="molecule type" value="Genomic_DNA"/>
</dbReference>
<dbReference type="SUPFAM" id="SSF55729">
    <property type="entry name" value="Acyl-CoA N-acyltransferases (Nat)"/>
    <property type="match status" value="1"/>
</dbReference>
<dbReference type="InterPro" id="IPR050226">
    <property type="entry name" value="NagZ_Beta-hexosaminidase"/>
</dbReference>